<keyword evidence="1" id="KW-0812">Transmembrane</keyword>
<gene>
    <name evidence="3" type="ORF">OIK42_05555</name>
</gene>
<keyword evidence="4" id="KW-1185">Reference proteome</keyword>
<dbReference type="PANTHER" id="PTHR37464">
    <property type="entry name" value="BLL2463 PROTEIN"/>
    <property type="match status" value="1"/>
</dbReference>
<dbReference type="RefSeq" id="WP_273638983.1">
    <property type="nucleotide sequence ID" value="NZ_JAQQXP010000001.1"/>
</dbReference>
<keyword evidence="1" id="KW-0472">Membrane</keyword>
<dbReference type="InterPro" id="IPR024163">
    <property type="entry name" value="Aerotolerance_reg_N"/>
</dbReference>
<dbReference type="Proteomes" id="UP001218788">
    <property type="component" value="Unassembled WGS sequence"/>
</dbReference>
<name>A0ABT5KZM8_9ALTE</name>
<evidence type="ECO:0000256" key="1">
    <source>
        <dbReference type="SAM" id="Phobius"/>
    </source>
</evidence>
<feature type="transmembrane region" description="Helical" evidence="1">
    <location>
        <begin position="6"/>
        <end position="25"/>
    </location>
</feature>
<feature type="transmembrane region" description="Helical" evidence="1">
    <location>
        <begin position="62"/>
        <end position="79"/>
    </location>
</feature>
<protein>
    <submittedName>
        <fullName evidence="3">BatA domain-containing protein</fullName>
    </submittedName>
</protein>
<comment type="caution">
    <text evidence="3">The sequence shown here is derived from an EMBL/GenBank/DDBJ whole genome shotgun (WGS) entry which is preliminary data.</text>
</comment>
<accession>A0ABT5KZM8</accession>
<evidence type="ECO:0000259" key="2">
    <source>
        <dbReference type="Pfam" id="PF07584"/>
    </source>
</evidence>
<dbReference type="Pfam" id="PF07584">
    <property type="entry name" value="BatA"/>
    <property type="match status" value="1"/>
</dbReference>
<sequence length="549" mass="60255">MSFVNLPWWLVLAGAFSLIALLVALQHLKARPVVMRVASVQLWQEALQQASANTLWQRFRHWLSFLVALLIALLLWLAISGIRFADNSETLHVYYLDTSVAMHAGDNMADAKAQLKANLASVSSLNRELWIGDAVPARILTTDTSSAVLATSFNKVRASSHVSAFPDWLEQLPELYNGRRVIVHYYGPAFENDVAPEGMVIQKDYVSAAISANAGITAIGQQRYMNNAQQVARVAFTLLSTSGKRFTPADFSVTLNDNLLEASRISALPDNQFIISDIALSEQPQRLTVSINHSDDFNADDIASITLPAQSRIFVALQSGLPEWVLQFVSANPQLTVDPDKAIVSICASQDTTCPDTGATVYADNSTNAVTFFTPHPQDEKLLRHYWQANHWPLQTPTSEMPILNVALAQSKAVSLPMEQLGTLVDNQRTDPLLLLSTAINWLADFAVVPPYLAIGETAPTPPDYAVSGRDSVSHYPLYGGALNDNGNLTLTASLQSPFVSEQVAKARQTSPSAMEAPESAFPWLTLMLLTVLGLLFVEWLMIQRGRWV</sequence>
<evidence type="ECO:0000313" key="3">
    <source>
        <dbReference type="EMBL" id="MDC8830225.1"/>
    </source>
</evidence>
<dbReference type="EMBL" id="JAQQXP010000001">
    <property type="protein sequence ID" value="MDC8830225.1"/>
    <property type="molecule type" value="Genomic_DNA"/>
</dbReference>
<proteinExistence type="predicted"/>
<feature type="transmembrane region" description="Helical" evidence="1">
    <location>
        <begin position="521"/>
        <end position="543"/>
    </location>
</feature>
<dbReference type="PANTHER" id="PTHR37464:SF1">
    <property type="entry name" value="BLL2463 PROTEIN"/>
    <property type="match status" value="1"/>
</dbReference>
<reference evidence="3 4" key="1">
    <citation type="submission" date="2022-10" db="EMBL/GenBank/DDBJ databases">
        <title>Alteromonas sp. chi3 Genome sequencing.</title>
        <authorList>
            <person name="Park S."/>
        </authorList>
    </citation>
    <scope>NUCLEOTIDE SEQUENCE [LARGE SCALE GENOMIC DNA]</scope>
    <source>
        <strain evidence="4">chi3</strain>
    </source>
</reference>
<evidence type="ECO:0000313" key="4">
    <source>
        <dbReference type="Proteomes" id="UP001218788"/>
    </source>
</evidence>
<organism evidence="3 4">
    <name type="scientific">Alteromonas gilva</name>
    <dbReference type="NCBI Taxonomy" id="2987522"/>
    <lineage>
        <taxon>Bacteria</taxon>
        <taxon>Pseudomonadati</taxon>
        <taxon>Pseudomonadota</taxon>
        <taxon>Gammaproteobacteria</taxon>
        <taxon>Alteromonadales</taxon>
        <taxon>Alteromonadaceae</taxon>
        <taxon>Alteromonas/Salinimonas group</taxon>
        <taxon>Alteromonas</taxon>
    </lineage>
</organism>
<feature type="domain" description="Aerotolerance regulator N-terminal" evidence="2">
    <location>
        <begin position="1"/>
        <end position="80"/>
    </location>
</feature>
<keyword evidence="1" id="KW-1133">Transmembrane helix</keyword>